<dbReference type="SUPFAM" id="SSF53335">
    <property type="entry name" value="S-adenosyl-L-methionine-dependent methyltransferases"/>
    <property type="match status" value="1"/>
</dbReference>
<dbReference type="NCBIfam" id="TIGR01444">
    <property type="entry name" value="fkbM_fam"/>
    <property type="match status" value="1"/>
</dbReference>
<sequence length="232" mass="25664">MKKIGEYWVPDVDTFWFKNMRKTRKNYENGGHGTQLHHLTEAIDAMRKLAGADRLGQGIAIDAGANVGAYARHMAAHFAHVNAFEPAQDTFDCLARNIDDWGLCDKITAHQKALSNKSEGVSMGTPGLFRRSISREVSGAGDIPAVSLDALNLGAVLFLKLDVEGYEMKTLQGATEMVERERPFVMMEMKERKIAKGTADMAAHEFLTERGYTVCAKLGTPFVDWLYAPPTP</sequence>
<accession>A0A3B0MMZ4</accession>
<protein>
    <recommendedName>
        <fullName evidence="1">Methyltransferase FkbM domain-containing protein</fullName>
    </recommendedName>
</protein>
<name>A0A3B0MMZ4_9RHOB</name>
<feature type="domain" description="Methyltransferase FkbM" evidence="1">
    <location>
        <begin position="62"/>
        <end position="213"/>
    </location>
</feature>
<dbReference type="Proteomes" id="UP000272908">
    <property type="component" value="Unassembled WGS sequence"/>
</dbReference>
<dbReference type="Pfam" id="PF05050">
    <property type="entry name" value="Methyltransf_21"/>
    <property type="match status" value="1"/>
</dbReference>
<dbReference type="InterPro" id="IPR006342">
    <property type="entry name" value="FkbM_mtfrase"/>
</dbReference>
<reference evidence="3" key="1">
    <citation type="submission" date="2018-08" db="EMBL/GenBank/DDBJ databases">
        <authorList>
            <person name="Rodrigo-Torres L."/>
            <person name="Arahal R. D."/>
            <person name="Lucena T."/>
        </authorList>
    </citation>
    <scope>NUCLEOTIDE SEQUENCE [LARGE SCALE GENOMIC DNA]</scope>
    <source>
        <strain evidence="3">CECT 7235</strain>
    </source>
</reference>
<dbReference type="PANTHER" id="PTHR34203">
    <property type="entry name" value="METHYLTRANSFERASE, FKBM FAMILY PROTEIN"/>
    <property type="match status" value="1"/>
</dbReference>
<evidence type="ECO:0000313" key="2">
    <source>
        <dbReference type="EMBL" id="SUZ30284.1"/>
    </source>
</evidence>
<dbReference type="InterPro" id="IPR052514">
    <property type="entry name" value="SAM-dependent_MTase"/>
</dbReference>
<dbReference type="OrthoDB" id="4104638at2"/>
<organism evidence="2 3">
    <name type="scientific">Roseinatronobacter ekhonensis</name>
    <dbReference type="NCBI Taxonomy" id="254356"/>
    <lineage>
        <taxon>Bacteria</taxon>
        <taxon>Pseudomonadati</taxon>
        <taxon>Pseudomonadota</taxon>
        <taxon>Alphaproteobacteria</taxon>
        <taxon>Rhodobacterales</taxon>
        <taxon>Paracoccaceae</taxon>
        <taxon>Roseinatronobacter</taxon>
    </lineage>
</organism>
<dbReference type="AlphaFoldDB" id="A0A3B0MMZ4"/>
<evidence type="ECO:0000259" key="1">
    <source>
        <dbReference type="Pfam" id="PF05050"/>
    </source>
</evidence>
<proteinExistence type="predicted"/>
<dbReference type="Gene3D" id="3.40.50.150">
    <property type="entry name" value="Vaccinia Virus protein VP39"/>
    <property type="match status" value="1"/>
</dbReference>
<dbReference type="RefSeq" id="WP_121092612.1">
    <property type="nucleotide sequence ID" value="NZ_UIHC01000001.1"/>
</dbReference>
<keyword evidence="3" id="KW-1185">Reference proteome</keyword>
<evidence type="ECO:0000313" key="3">
    <source>
        <dbReference type="Proteomes" id="UP000272908"/>
    </source>
</evidence>
<gene>
    <name evidence="2" type="ORF">ROE7235_00002</name>
</gene>
<dbReference type="PANTHER" id="PTHR34203:SF15">
    <property type="entry name" value="SLL1173 PROTEIN"/>
    <property type="match status" value="1"/>
</dbReference>
<dbReference type="EMBL" id="UIHC01000001">
    <property type="protein sequence ID" value="SUZ30284.1"/>
    <property type="molecule type" value="Genomic_DNA"/>
</dbReference>
<dbReference type="InterPro" id="IPR029063">
    <property type="entry name" value="SAM-dependent_MTases_sf"/>
</dbReference>